<protein>
    <submittedName>
        <fullName evidence="1">Uncharacterized protein</fullName>
    </submittedName>
</protein>
<proteinExistence type="predicted"/>
<dbReference type="EMBL" id="UOFH01000005">
    <property type="protein sequence ID" value="VAW58305.1"/>
    <property type="molecule type" value="Genomic_DNA"/>
</dbReference>
<accession>A0A3B0WQQ8</accession>
<dbReference type="AlphaFoldDB" id="A0A3B0WQQ8"/>
<reference evidence="1" key="1">
    <citation type="submission" date="2018-06" db="EMBL/GenBank/DDBJ databases">
        <authorList>
            <person name="Zhirakovskaya E."/>
        </authorList>
    </citation>
    <scope>NUCLEOTIDE SEQUENCE</scope>
</reference>
<evidence type="ECO:0000313" key="1">
    <source>
        <dbReference type="EMBL" id="VAW58305.1"/>
    </source>
</evidence>
<organism evidence="1">
    <name type="scientific">hydrothermal vent metagenome</name>
    <dbReference type="NCBI Taxonomy" id="652676"/>
    <lineage>
        <taxon>unclassified sequences</taxon>
        <taxon>metagenomes</taxon>
        <taxon>ecological metagenomes</taxon>
    </lineage>
</organism>
<gene>
    <name evidence="1" type="ORF">MNBD_GAMMA08-63</name>
</gene>
<name>A0A3B0WQQ8_9ZZZZ</name>
<sequence length="99" mass="11626">MESSDDLVFEAKIDGISKGLRMGMAEVYAQLLSFDQKNIEDDKPSFAYTFLQQQADEIGQSFDEFMDIQTKALEEYYEYREALNKIYEVSEKYGYEEKK</sequence>